<dbReference type="AlphaFoldDB" id="A0A1I8EXQ9"/>
<protein>
    <submittedName>
        <fullName evidence="1">Uncharacterized protein</fullName>
    </submittedName>
</protein>
<organism evidence="1">
    <name type="scientific">Wuchereria bancrofti</name>
    <dbReference type="NCBI Taxonomy" id="6293"/>
    <lineage>
        <taxon>Eukaryota</taxon>
        <taxon>Metazoa</taxon>
        <taxon>Ecdysozoa</taxon>
        <taxon>Nematoda</taxon>
        <taxon>Chromadorea</taxon>
        <taxon>Rhabditida</taxon>
        <taxon>Spirurina</taxon>
        <taxon>Spiruromorpha</taxon>
        <taxon>Filarioidea</taxon>
        <taxon>Onchocercidae</taxon>
        <taxon>Wuchereria</taxon>
    </lineage>
</organism>
<dbReference type="WBParaSite" id="maker-PairedContig_6251-snap-gene-0.4-mRNA-1">
    <property type="protein sequence ID" value="maker-PairedContig_6251-snap-gene-0.4-mRNA-1"/>
    <property type="gene ID" value="maker-PairedContig_6251-snap-gene-0.4"/>
</dbReference>
<proteinExistence type="predicted"/>
<evidence type="ECO:0000313" key="1">
    <source>
        <dbReference type="WBParaSite" id="maker-PairedContig_6251-snap-gene-0.4-mRNA-1"/>
    </source>
</evidence>
<sequence>MDGVKCQSTLNFVLIQGEILLYDGKGLISNLDDINDYMAKKIQRYNNHFIIDELQASFIISEKPDILNTKNCGFISPLLMQSDIVLDIDLKVT</sequence>
<reference evidence="1" key="1">
    <citation type="submission" date="2016-11" db="UniProtKB">
        <authorList>
            <consortium name="WormBaseParasite"/>
        </authorList>
    </citation>
    <scope>IDENTIFICATION</scope>
    <source>
        <strain evidence="1">pt0022</strain>
    </source>
</reference>
<accession>A0A1I8EXQ9</accession>
<name>A0A1I8EXQ9_WUCBA</name>